<keyword evidence="3" id="KW-1185">Reference proteome</keyword>
<dbReference type="HOGENOM" id="CLU_133108_0_0_5"/>
<evidence type="ECO:0000313" key="2">
    <source>
        <dbReference type="EMBL" id="EKS39537.1"/>
    </source>
</evidence>
<dbReference type="EMBL" id="AGWX01000002">
    <property type="protein sequence ID" value="EKS39537.1"/>
    <property type="molecule type" value="Genomic_DNA"/>
</dbReference>
<reference evidence="2 3" key="1">
    <citation type="submission" date="2012-04" db="EMBL/GenBank/DDBJ databases">
        <title>The Genome Sequence of Afipia broomeae ATCC 49717.</title>
        <authorList>
            <consortium name="The Broad Institute Genome Sequencing Platform"/>
            <person name="Earl A."/>
            <person name="Ward D."/>
            <person name="Feldgarden M."/>
            <person name="Gevers D."/>
            <person name="Huys G."/>
            <person name="Walker B."/>
            <person name="Young S.K."/>
            <person name="Zeng Q."/>
            <person name="Gargeya S."/>
            <person name="Fitzgerald M."/>
            <person name="Haas B."/>
            <person name="Abouelleil A."/>
            <person name="Alvarado L."/>
            <person name="Arachchi H.M."/>
            <person name="Berlin A."/>
            <person name="Chapman S.B."/>
            <person name="Goldberg J."/>
            <person name="Griggs A."/>
            <person name="Gujja S."/>
            <person name="Hansen M."/>
            <person name="Howarth C."/>
            <person name="Imamovic A."/>
            <person name="Larimer J."/>
            <person name="McCowen C."/>
            <person name="Montmayeur A."/>
            <person name="Murphy C."/>
            <person name="Neiman D."/>
            <person name="Pearson M."/>
            <person name="Priest M."/>
            <person name="Roberts A."/>
            <person name="Saif S."/>
            <person name="Shea T."/>
            <person name="Sisk P."/>
            <person name="Sykes S."/>
            <person name="Wortman J."/>
            <person name="Nusbaum C."/>
            <person name="Birren B."/>
        </authorList>
    </citation>
    <scope>NUCLEOTIDE SEQUENCE [LARGE SCALE GENOMIC DNA]</scope>
    <source>
        <strain evidence="2 3">ATCC 49717</strain>
    </source>
</reference>
<dbReference type="Proteomes" id="UP000001096">
    <property type="component" value="Unassembled WGS sequence"/>
</dbReference>
<dbReference type="PATRIC" id="fig|883078.3.peg.1534"/>
<evidence type="ECO:0000313" key="3">
    <source>
        <dbReference type="Proteomes" id="UP000001096"/>
    </source>
</evidence>
<protein>
    <recommendedName>
        <fullName evidence="1">SnoaL-like domain-containing protein</fullName>
    </recommendedName>
</protein>
<dbReference type="eggNOG" id="COG4319">
    <property type="taxonomic scope" value="Bacteria"/>
</dbReference>
<name>K8PA98_9BRAD</name>
<comment type="caution">
    <text evidence="2">The sequence shown here is derived from an EMBL/GenBank/DDBJ whole genome shotgun (WGS) entry which is preliminary data.</text>
</comment>
<proteinExistence type="predicted"/>
<dbReference type="Pfam" id="PF12680">
    <property type="entry name" value="SnoaL_2"/>
    <property type="match status" value="1"/>
</dbReference>
<dbReference type="AlphaFoldDB" id="K8PA98"/>
<dbReference type="RefSeq" id="WP_006020216.1">
    <property type="nucleotide sequence ID" value="NZ_KB375282.1"/>
</dbReference>
<organism evidence="2 3">
    <name type="scientific">Afipia broomeae ATCC 49717</name>
    <dbReference type="NCBI Taxonomy" id="883078"/>
    <lineage>
        <taxon>Bacteria</taxon>
        <taxon>Pseudomonadati</taxon>
        <taxon>Pseudomonadota</taxon>
        <taxon>Alphaproteobacteria</taxon>
        <taxon>Hyphomicrobiales</taxon>
        <taxon>Nitrobacteraceae</taxon>
        <taxon>Afipia</taxon>
    </lineage>
</organism>
<accession>K8PA98</accession>
<feature type="domain" description="SnoaL-like" evidence="1">
    <location>
        <begin position="17"/>
        <end position="115"/>
    </location>
</feature>
<dbReference type="SUPFAM" id="SSF54427">
    <property type="entry name" value="NTF2-like"/>
    <property type="match status" value="1"/>
</dbReference>
<dbReference type="Gene3D" id="3.10.450.50">
    <property type="match status" value="1"/>
</dbReference>
<evidence type="ECO:0000259" key="1">
    <source>
        <dbReference type="Pfam" id="PF12680"/>
    </source>
</evidence>
<sequence>MQALEKTLAQRTAFADTWIGAWNSRDLDRVLALYAEDSEMVSDKIIKLGFDPNGRLRGKDNLRAYWGRALPLRPKLHFTLINAFVSPDSLVVFYRDELGHEICEYLRLNADGKIVQGSANHLHG</sequence>
<dbReference type="InterPro" id="IPR037401">
    <property type="entry name" value="SnoaL-like"/>
</dbReference>
<gene>
    <name evidence="2" type="ORF">HMPREF9695_01498</name>
</gene>
<dbReference type="InterPro" id="IPR032710">
    <property type="entry name" value="NTF2-like_dom_sf"/>
</dbReference>